<name>A0A1L8SVW4_9ENTE</name>
<dbReference type="AlphaFoldDB" id="A0A1L8SVW4"/>
<dbReference type="InterPro" id="IPR009078">
    <property type="entry name" value="Ferritin-like_SF"/>
</dbReference>
<proteinExistence type="predicted"/>
<dbReference type="SUPFAM" id="SSF47240">
    <property type="entry name" value="Ferritin-like"/>
    <property type="match status" value="1"/>
</dbReference>
<gene>
    <name evidence="1" type="ORF">RV00_GL002128</name>
</gene>
<evidence type="ECO:0000313" key="2">
    <source>
        <dbReference type="Proteomes" id="UP000183700"/>
    </source>
</evidence>
<dbReference type="Proteomes" id="UP000183700">
    <property type="component" value="Unassembled WGS sequence"/>
</dbReference>
<dbReference type="RefSeq" id="WP_071861947.1">
    <property type="nucleotide sequence ID" value="NZ_JBHLVS010000013.1"/>
</dbReference>
<accession>A0A1L8SVW4</accession>
<organism evidence="1 2">
    <name type="scientific">Enterococcus devriesei</name>
    <dbReference type="NCBI Taxonomy" id="319970"/>
    <lineage>
        <taxon>Bacteria</taxon>
        <taxon>Bacillati</taxon>
        <taxon>Bacillota</taxon>
        <taxon>Bacilli</taxon>
        <taxon>Lactobacillales</taxon>
        <taxon>Enterococcaceae</taxon>
        <taxon>Enterococcus</taxon>
    </lineage>
</organism>
<dbReference type="STRING" id="319970.RV00_GL002128"/>
<dbReference type="EMBL" id="JXKM01000004">
    <property type="protein sequence ID" value="OJG35984.1"/>
    <property type="molecule type" value="Genomic_DNA"/>
</dbReference>
<reference evidence="1 2" key="1">
    <citation type="submission" date="2014-12" db="EMBL/GenBank/DDBJ databases">
        <title>Draft genome sequences of 29 type strains of Enterococci.</title>
        <authorList>
            <person name="Zhong Z."/>
            <person name="Sun Z."/>
            <person name="Liu W."/>
            <person name="Zhang W."/>
            <person name="Zhang H."/>
        </authorList>
    </citation>
    <scope>NUCLEOTIDE SEQUENCE [LARGE SCALE GENOMIC DNA]</scope>
    <source>
        <strain evidence="1 2">DSM 22802</strain>
    </source>
</reference>
<dbReference type="InterPro" id="IPR012347">
    <property type="entry name" value="Ferritin-like"/>
</dbReference>
<dbReference type="OrthoDB" id="9797023at2"/>
<keyword evidence="2" id="KW-1185">Reference proteome</keyword>
<dbReference type="Gene3D" id="1.20.1260.10">
    <property type="match status" value="1"/>
</dbReference>
<evidence type="ECO:0008006" key="3">
    <source>
        <dbReference type="Google" id="ProtNLM"/>
    </source>
</evidence>
<protein>
    <recommendedName>
        <fullName evidence="3">DNA-binding protein</fullName>
    </recommendedName>
</protein>
<sequence length="175" mass="20203">MNPDEKFQAEQIKSDRDHHTPTAAAMISHILANLFIHRTKLRQANYYLKGHVRSFSEDKLVGMIADEDHFFDTLSQKVLAEGELVPTTLKEFSDYAMIKESGKLKYESDTVILREFITDLATQNLFVTRGIALAEKEAKFGLADFLKELYGWIKEQELVWQRYLGEEGLSQLEEE</sequence>
<comment type="caution">
    <text evidence="1">The sequence shown here is derived from an EMBL/GenBank/DDBJ whole genome shotgun (WGS) entry which is preliminary data.</text>
</comment>
<evidence type="ECO:0000313" key="1">
    <source>
        <dbReference type="EMBL" id="OJG35984.1"/>
    </source>
</evidence>